<evidence type="ECO:0000256" key="3">
    <source>
        <dbReference type="SAM" id="MobiDB-lite"/>
    </source>
</evidence>
<dbReference type="EMBL" id="KZ679267">
    <property type="protein sequence ID" value="PTB37726.1"/>
    <property type="molecule type" value="Genomic_DNA"/>
</dbReference>
<reference evidence="5 6" key="1">
    <citation type="submission" date="2016-07" db="EMBL/GenBank/DDBJ databases">
        <title>Multiple horizontal gene transfer events from other fungi enriched the ability of initially mycotrophic Trichoderma (Ascomycota) to feed on dead plant biomass.</title>
        <authorList>
            <consortium name="DOE Joint Genome Institute"/>
            <person name="Aerts A."/>
            <person name="Atanasova L."/>
            <person name="Chenthamara K."/>
            <person name="Zhang J."/>
            <person name="Grujic M."/>
            <person name="Henrissat B."/>
            <person name="Kuo A."/>
            <person name="Salamov A."/>
            <person name="Lipzen A."/>
            <person name="Labutti K."/>
            <person name="Barry K."/>
            <person name="Miao Y."/>
            <person name="Rahimi M.J."/>
            <person name="Shen Q."/>
            <person name="Grigoriev I.V."/>
            <person name="Kubicek C.P."/>
            <person name="Druzhinina I.S."/>
        </authorList>
    </citation>
    <scope>NUCLEOTIDE SEQUENCE [LARGE SCALE GENOMIC DNA]</scope>
    <source>
        <strain evidence="5 6">CBS 433.97</strain>
    </source>
</reference>
<feature type="compositionally biased region" description="Low complexity" evidence="3">
    <location>
        <begin position="80"/>
        <end position="91"/>
    </location>
</feature>
<proteinExistence type="predicted"/>
<dbReference type="GO" id="GO:0016567">
    <property type="term" value="P:protein ubiquitination"/>
    <property type="evidence" value="ECO:0007669"/>
    <property type="project" value="UniProtKB-UniPathway"/>
</dbReference>
<dbReference type="InterPro" id="IPR045048">
    <property type="entry name" value="FBXO31/39"/>
</dbReference>
<name>A0A2T3YYU0_TRIA4</name>
<dbReference type="Pfam" id="PF12014">
    <property type="entry name" value="Cyclin_D1_bind"/>
    <property type="match status" value="1"/>
</dbReference>
<evidence type="ECO:0000256" key="1">
    <source>
        <dbReference type="ARBA" id="ARBA00004906"/>
    </source>
</evidence>
<dbReference type="PANTHER" id="PTHR10706">
    <property type="entry name" value="F-BOX FAMILY PROTEIN"/>
    <property type="match status" value="1"/>
</dbReference>
<evidence type="ECO:0000313" key="6">
    <source>
        <dbReference type="Proteomes" id="UP000240493"/>
    </source>
</evidence>
<evidence type="ECO:0000259" key="4">
    <source>
        <dbReference type="PROSITE" id="PS50181"/>
    </source>
</evidence>
<dbReference type="InterPro" id="IPR036047">
    <property type="entry name" value="F-box-like_dom_sf"/>
</dbReference>
<evidence type="ECO:0000256" key="2">
    <source>
        <dbReference type="ARBA" id="ARBA00022786"/>
    </source>
</evidence>
<dbReference type="Pfam" id="PF12937">
    <property type="entry name" value="F-box-like"/>
    <property type="match status" value="1"/>
</dbReference>
<dbReference type="AlphaFoldDB" id="A0A2T3YYU0"/>
<keyword evidence="6" id="KW-1185">Reference proteome</keyword>
<comment type="pathway">
    <text evidence="1">Protein modification; protein ubiquitination.</text>
</comment>
<accession>A0A2T3YYU0</accession>
<protein>
    <recommendedName>
        <fullName evidence="4">F-box domain-containing protein</fullName>
    </recommendedName>
</protein>
<feature type="region of interest" description="Disordered" evidence="3">
    <location>
        <begin position="17"/>
        <end position="41"/>
    </location>
</feature>
<dbReference type="Proteomes" id="UP000240493">
    <property type="component" value="Unassembled WGS sequence"/>
</dbReference>
<feature type="domain" description="F-box" evidence="4">
    <location>
        <begin position="122"/>
        <end position="168"/>
    </location>
</feature>
<dbReference type="PANTHER" id="PTHR10706:SF130">
    <property type="entry name" value="F-BOX ONLY PROTEIN 31"/>
    <property type="match status" value="1"/>
</dbReference>
<organism evidence="5 6">
    <name type="scientific">Trichoderma asperellum (strain ATCC 204424 / CBS 433.97 / NBRC 101777)</name>
    <dbReference type="NCBI Taxonomy" id="1042311"/>
    <lineage>
        <taxon>Eukaryota</taxon>
        <taxon>Fungi</taxon>
        <taxon>Dikarya</taxon>
        <taxon>Ascomycota</taxon>
        <taxon>Pezizomycotina</taxon>
        <taxon>Sordariomycetes</taxon>
        <taxon>Hypocreomycetidae</taxon>
        <taxon>Hypocreales</taxon>
        <taxon>Hypocreaceae</taxon>
        <taxon>Trichoderma</taxon>
    </lineage>
</organism>
<feature type="region of interest" description="Disordered" evidence="3">
    <location>
        <begin position="71"/>
        <end position="94"/>
    </location>
</feature>
<keyword evidence="2" id="KW-0833">Ubl conjugation pathway</keyword>
<dbReference type="PROSITE" id="PS50181">
    <property type="entry name" value="FBOX"/>
    <property type="match status" value="1"/>
</dbReference>
<dbReference type="OrthoDB" id="722566at2759"/>
<dbReference type="SMART" id="SM00256">
    <property type="entry name" value="FBOX"/>
    <property type="match status" value="1"/>
</dbReference>
<sequence>MVLGFASGKATALDRCLATASSSPASTPTPGPDPASGSASAAGAPIIYGRVDAANEDNLELINGVDEHGASERRAKVLRPSPSAQPGAQPQAHRDAAIMQDPALGAQIRSRPQAGIPSKNNAAPLLTIPPELIDTILSHLPAYDLAAVSATCRTLREHALSDLLWQPLVQHNVPGVQVATSGPCASYRELYATHDRLWFLPKFKIWFCDRDLTGKLVLVRYDTRRGCIEGYQLVAVSHQSTFEHWSADHDVIIHGFEPVVKLHLDKPVLQFRVQDRKEDGGFSKRPGANRFADEMPMALDERLGGMFSNFLLTRPIDSGEAVRRLARGYPYGNMWPSPVIPANHYVSGAQSGRGVAALSPQDRPRSRAQVSDQTFQIRQWMELTGTPSPFRFMGQRGLAGALQALVDEIMEEEAMGAGAGALGVHIGEELVTYSTLDPSLYTPTPERPWRGIWVGDYSAHGCEFLLIHQPDDPPATDAELGIFRDEHDSDEAWEKKRLEARMYRGRLEGIKLTGDPNIPRGEYSFVANDLGPDGFVETATDAQFSGARIVKSEGHIAATGFLRDKFIETQLILISPNKLAMHWVGFGHISFLERVNIDHFLVP</sequence>
<dbReference type="Gene3D" id="1.20.1280.50">
    <property type="match status" value="1"/>
</dbReference>
<dbReference type="SUPFAM" id="SSF81383">
    <property type="entry name" value="F-box domain"/>
    <property type="match status" value="1"/>
</dbReference>
<dbReference type="UniPathway" id="UPA00143"/>
<gene>
    <name evidence="5" type="ORF">M441DRAFT_30061</name>
</gene>
<dbReference type="InterPro" id="IPR001810">
    <property type="entry name" value="F-box_dom"/>
</dbReference>
<dbReference type="STRING" id="1042311.A0A2T3YYU0"/>
<evidence type="ECO:0000313" key="5">
    <source>
        <dbReference type="EMBL" id="PTB37726.1"/>
    </source>
</evidence>